<reference evidence="1 2" key="1">
    <citation type="submission" date="2019-08" db="EMBL/GenBank/DDBJ databases">
        <title>Hyperibacter terrae gen. nov., sp. nov. and Hyperibacter viscosus sp. nov., two new members in the family Rhodospirillaceae isolated from the rhizosphere of Hypericum perforatum.</title>
        <authorList>
            <person name="Noviana Z."/>
        </authorList>
    </citation>
    <scope>NUCLEOTIDE SEQUENCE [LARGE SCALE GENOMIC DNA]</scope>
    <source>
        <strain evidence="1 2">R5959</strain>
    </source>
</reference>
<dbReference type="EMBL" id="CP042582">
    <property type="protein sequence ID" value="QEX23774.1"/>
    <property type="molecule type" value="Genomic_DNA"/>
</dbReference>
<dbReference type="KEGG" id="hadh:FRZ61_37130"/>
<keyword evidence="2" id="KW-1185">Reference proteome</keyword>
<evidence type="ECO:0000313" key="2">
    <source>
        <dbReference type="Proteomes" id="UP000325797"/>
    </source>
</evidence>
<protein>
    <submittedName>
        <fullName evidence="1">Uncharacterized protein</fullName>
    </submittedName>
</protein>
<dbReference type="Proteomes" id="UP000325797">
    <property type="component" value="Chromosome"/>
</dbReference>
<name>A0A5J6N377_9PROT</name>
<proteinExistence type="predicted"/>
<sequence>MAQKSGGKRKSRKAAPRLPPIVLIQWEDSAQAAAEWQWLDQVRGPSIADCYTVGFLIARDRRELKVAINLGLRGAEAEQAAGIVAIPAACVRRVVRLRLSSSPPSFSRPASSGRAAG</sequence>
<dbReference type="RefSeq" id="WP_151119114.1">
    <property type="nucleotide sequence ID" value="NZ_CP042582.1"/>
</dbReference>
<organism evidence="1 2">
    <name type="scientific">Hypericibacter adhaerens</name>
    <dbReference type="NCBI Taxonomy" id="2602016"/>
    <lineage>
        <taxon>Bacteria</taxon>
        <taxon>Pseudomonadati</taxon>
        <taxon>Pseudomonadota</taxon>
        <taxon>Alphaproteobacteria</taxon>
        <taxon>Rhodospirillales</taxon>
        <taxon>Dongiaceae</taxon>
        <taxon>Hypericibacter</taxon>
    </lineage>
</organism>
<accession>A0A5J6N377</accession>
<gene>
    <name evidence="1" type="ORF">FRZ61_37130</name>
</gene>
<dbReference type="AlphaFoldDB" id="A0A5J6N377"/>
<dbReference type="OrthoDB" id="8451243at2"/>
<evidence type="ECO:0000313" key="1">
    <source>
        <dbReference type="EMBL" id="QEX23774.1"/>
    </source>
</evidence>